<accession>M4Z1N7</accession>
<feature type="transmembrane region" description="Helical" evidence="2">
    <location>
        <begin position="61"/>
        <end position="82"/>
    </location>
</feature>
<proteinExistence type="predicted"/>
<protein>
    <submittedName>
        <fullName evidence="3">Uncharacterized protein</fullName>
    </submittedName>
</protein>
<dbReference type="EMBL" id="AP012603">
    <property type="protein sequence ID" value="BAM87058.1"/>
    <property type="molecule type" value="Genomic_DNA"/>
</dbReference>
<dbReference type="AlphaFoldDB" id="M4Z1N7"/>
<feature type="transmembrane region" description="Helical" evidence="2">
    <location>
        <begin position="12"/>
        <end position="33"/>
    </location>
</feature>
<dbReference type="STRING" id="1245469.S58_10470"/>
<evidence type="ECO:0000313" key="4">
    <source>
        <dbReference type="Proteomes" id="UP000011841"/>
    </source>
</evidence>
<keyword evidence="2" id="KW-1133">Transmembrane helix</keyword>
<evidence type="ECO:0000256" key="2">
    <source>
        <dbReference type="SAM" id="Phobius"/>
    </source>
</evidence>
<sequence>MFDMQGDQPINWLMFFTLAAAIIIAAGAFLAFLRSRHNREIAAVALEGDGRGRGMAPSGALPELGGVFVLALIVGGLLVAGYQSGGATRFAGGDKPTPVPTAPSNTDRGTTVGAGAAITPPQAPTMTQPSRPDPDLRTAPASSPSGAGPESGGHPEANPPAR</sequence>
<gene>
    <name evidence="3" type="ORF">S58_10470</name>
</gene>
<dbReference type="eggNOG" id="ENOG5030VHH">
    <property type="taxonomic scope" value="Bacteria"/>
</dbReference>
<organism evidence="3 4">
    <name type="scientific">Bradyrhizobium oligotrophicum S58</name>
    <dbReference type="NCBI Taxonomy" id="1245469"/>
    <lineage>
        <taxon>Bacteria</taxon>
        <taxon>Pseudomonadati</taxon>
        <taxon>Pseudomonadota</taxon>
        <taxon>Alphaproteobacteria</taxon>
        <taxon>Hyphomicrobiales</taxon>
        <taxon>Nitrobacteraceae</taxon>
        <taxon>Bradyrhizobium</taxon>
    </lineage>
</organism>
<evidence type="ECO:0000313" key="3">
    <source>
        <dbReference type="EMBL" id="BAM87058.1"/>
    </source>
</evidence>
<keyword evidence="4" id="KW-1185">Reference proteome</keyword>
<reference evidence="3 4" key="1">
    <citation type="journal article" date="2013" name="Appl. Environ. Microbiol.">
        <title>Genome analysis suggests that the soil oligotrophic bacterium Agromonas oligotrophica (Bradyrhizobium oligotrophicum) is a nitrogen-fixing symbiont of Aeschynomene indica.</title>
        <authorList>
            <person name="Okubo T."/>
            <person name="Fukushima S."/>
            <person name="Itakura M."/>
            <person name="Oshima K."/>
            <person name="Longtonglang A."/>
            <person name="Teaumroong N."/>
            <person name="Mitsui H."/>
            <person name="Hattori M."/>
            <person name="Hattori R."/>
            <person name="Hattori T."/>
            <person name="Minamisawa K."/>
        </authorList>
    </citation>
    <scope>NUCLEOTIDE SEQUENCE [LARGE SCALE GENOMIC DNA]</scope>
    <source>
        <strain evidence="3 4">S58</strain>
    </source>
</reference>
<keyword evidence="2" id="KW-0812">Transmembrane</keyword>
<evidence type="ECO:0000256" key="1">
    <source>
        <dbReference type="SAM" id="MobiDB-lite"/>
    </source>
</evidence>
<feature type="region of interest" description="Disordered" evidence="1">
    <location>
        <begin position="88"/>
        <end position="162"/>
    </location>
</feature>
<feature type="compositionally biased region" description="Low complexity" evidence="1">
    <location>
        <begin position="139"/>
        <end position="156"/>
    </location>
</feature>
<dbReference type="HOGENOM" id="CLU_1783169_0_0_5"/>
<name>M4Z1N7_9BRAD</name>
<dbReference type="PATRIC" id="fig|1245469.3.peg.1074"/>
<dbReference type="KEGG" id="aol:S58_10470"/>
<keyword evidence="2" id="KW-0472">Membrane</keyword>
<dbReference type="Proteomes" id="UP000011841">
    <property type="component" value="Chromosome"/>
</dbReference>